<evidence type="ECO:0000256" key="1">
    <source>
        <dbReference type="SAM" id="MobiDB-lite"/>
    </source>
</evidence>
<feature type="region of interest" description="Disordered" evidence="1">
    <location>
        <begin position="1"/>
        <end position="20"/>
    </location>
</feature>
<accession>A0A388LBS8</accession>
<organism evidence="2 3">
    <name type="scientific">Chara braunii</name>
    <name type="common">Braun's stonewort</name>
    <dbReference type="NCBI Taxonomy" id="69332"/>
    <lineage>
        <taxon>Eukaryota</taxon>
        <taxon>Viridiplantae</taxon>
        <taxon>Streptophyta</taxon>
        <taxon>Charophyceae</taxon>
        <taxon>Charales</taxon>
        <taxon>Characeae</taxon>
        <taxon>Chara</taxon>
    </lineage>
</organism>
<comment type="caution">
    <text evidence="2">The sequence shown here is derived from an EMBL/GenBank/DDBJ whole genome shotgun (WGS) entry which is preliminary data.</text>
</comment>
<feature type="compositionally biased region" description="Polar residues" evidence="1">
    <location>
        <begin position="71"/>
        <end position="85"/>
    </location>
</feature>
<protein>
    <submittedName>
        <fullName evidence="2">Uncharacterized protein</fullName>
    </submittedName>
</protein>
<gene>
    <name evidence="2" type="ORF">CBR_g30008</name>
</gene>
<sequence length="336" mass="35369">MRETSNEPAQVRLPPGKEGAEHVVHVEMALFPRGRWSTGAVEWRPQENESVAIGKRDDLEEDPATPARQKPNAQDTSTYPSTKSRATLPEPADAGSRIQMWGGGRGYPLRGGGRGCGGGEQWSTVVGFRWSGCGSRERWSVVTGLLWSGLRGRGTVVSGGGVPVVGGPRAGVGPRGGGVPLQAPGGRTAGSVAVAGMRVRGLSSGGRWSERGGAGLLVGPALRMRVRLAGSEWRGCGAGVLLRTGSRGRCCGVVVGVRSRWRACGVGRRGTRGWAAAGVIPRAGVDDPRGGGPGAGLSHRLRPPKILARQRCPGLLKEETWEKEINEKSEMKRMVD</sequence>
<proteinExistence type="predicted"/>
<dbReference type="Gramene" id="GBG79744">
    <property type="protein sequence ID" value="GBG79744"/>
    <property type="gene ID" value="CBR_g30008"/>
</dbReference>
<feature type="region of interest" description="Disordered" evidence="1">
    <location>
        <begin position="35"/>
        <end position="101"/>
    </location>
</feature>
<dbReference type="EMBL" id="BFEA01000326">
    <property type="protein sequence ID" value="GBG79744.1"/>
    <property type="molecule type" value="Genomic_DNA"/>
</dbReference>
<evidence type="ECO:0000313" key="2">
    <source>
        <dbReference type="EMBL" id="GBG79744.1"/>
    </source>
</evidence>
<name>A0A388LBS8_CHABU</name>
<keyword evidence="3" id="KW-1185">Reference proteome</keyword>
<evidence type="ECO:0000313" key="3">
    <source>
        <dbReference type="Proteomes" id="UP000265515"/>
    </source>
</evidence>
<reference evidence="2 3" key="1">
    <citation type="journal article" date="2018" name="Cell">
        <title>The Chara Genome: Secondary Complexity and Implications for Plant Terrestrialization.</title>
        <authorList>
            <person name="Nishiyama T."/>
            <person name="Sakayama H."/>
            <person name="Vries J.D."/>
            <person name="Buschmann H."/>
            <person name="Saint-Marcoux D."/>
            <person name="Ullrich K.K."/>
            <person name="Haas F.B."/>
            <person name="Vanderstraeten L."/>
            <person name="Becker D."/>
            <person name="Lang D."/>
            <person name="Vosolsobe S."/>
            <person name="Rombauts S."/>
            <person name="Wilhelmsson P.K.I."/>
            <person name="Janitza P."/>
            <person name="Kern R."/>
            <person name="Heyl A."/>
            <person name="Rumpler F."/>
            <person name="Villalobos L.I.A.C."/>
            <person name="Clay J.M."/>
            <person name="Skokan R."/>
            <person name="Toyoda A."/>
            <person name="Suzuki Y."/>
            <person name="Kagoshima H."/>
            <person name="Schijlen E."/>
            <person name="Tajeshwar N."/>
            <person name="Catarino B."/>
            <person name="Hetherington A.J."/>
            <person name="Saltykova A."/>
            <person name="Bonnot C."/>
            <person name="Breuninger H."/>
            <person name="Symeonidi A."/>
            <person name="Radhakrishnan G.V."/>
            <person name="Van Nieuwerburgh F."/>
            <person name="Deforce D."/>
            <person name="Chang C."/>
            <person name="Karol K.G."/>
            <person name="Hedrich R."/>
            <person name="Ulvskov P."/>
            <person name="Glockner G."/>
            <person name="Delwiche C.F."/>
            <person name="Petrasek J."/>
            <person name="Van de Peer Y."/>
            <person name="Friml J."/>
            <person name="Beilby M."/>
            <person name="Dolan L."/>
            <person name="Kohara Y."/>
            <person name="Sugano S."/>
            <person name="Fujiyama A."/>
            <person name="Delaux P.-M."/>
            <person name="Quint M."/>
            <person name="TheiBen G."/>
            <person name="Hagemann M."/>
            <person name="Harholt J."/>
            <person name="Dunand C."/>
            <person name="Zachgo S."/>
            <person name="Langdale J."/>
            <person name="Maumus F."/>
            <person name="Straeten D.V.D."/>
            <person name="Gould S.B."/>
            <person name="Rensing S.A."/>
        </authorList>
    </citation>
    <scope>NUCLEOTIDE SEQUENCE [LARGE SCALE GENOMIC DNA]</scope>
    <source>
        <strain evidence="2 3">S276</strain>
    </source>
</reference>
<dbReference type="AlphaFoldDB" id="A0A388LBS8"/>
<dbReference type="Proteomes" id="UP000265515">
    <property type="component" value="Unassembled WGS sequence"/>
</dbReference>